<feature type="region of interest" description="Disordered" evidence="2">
    <location>
        <begin position="1"/>
        <end position="29"/>
    </location>
</feature>
<dbReference type="Proteomes" id="UP000317303">
    <property type="component" value="Unassembled WGS sequence"/>
</dbReference>
<dbReference type="InterPro" id="IPR011051">
    <property type="entry name" value="RmlC_Cupin_sf"/>
</dbReference>
<evidence type="ECO:0000256" key="1">
    <source>
        <dbReference type="ARBA" id="ARBA00023125"/>
    </source>
</evidence>
<dbReference type="AlphaFoldDB" id="A0A660C855"/>
<dbReference type="PROSITE" id="PS50943">
    <property type="entry name" value="HTH_CROC1"/>
    <property type="match status" value="1"/>
</dbReference>
<evidence type="ECO:0000256" key="2">
    <source>
        <dbReference type="SAM" id="MobiDB-lite"/>
    </source>
</evidence>
<dbReference type="GO" id="GO:0005829">
    <property type="term" value="C:cytosol"/>
    <property type="evidence" value="ECO:0007669"/>
    <property type="project" value="TreeGrafter"/>
</dbReference>
<dbReference type="PANTHER" id="PTHR46797">
    <property type="entry name" value="HTH-TYPE TRANSCRIPTIONAL REGULATOR"/>
    <property type="match status" value="1"/>
</dbReference>
<reference evidence="4 5" key="1">
    <citation type="submission" date="2019-07" db="EMBL/GenBank/DDBJ databases">
        <title>R&amp;d 2014.</title>
        <authorList>
            <person name="Klenk H.-P."/>
        </authorList>
    </citation>
    <scope>NUCLEOTIDE SEQUENCE [LARGE SCALE GENOMIC DNA]</scope>
    <source>
        <strain evidence="4 5">DSM 43194</strain>
    </source>
</reference>
<dbReference type="GO" id="GO:0003700">
    <property type="term" value="F:DNA-binding transcription factor activity"/>
    <property type="evidence" value="ECO:0007669"/>
    <property type="project" value="TreeGrafter"/>
</dbReference>
<gene>
    <name evidence="4" type="ORF">JD82_01589</name>
</gene>
<accession>A0A660C855</accession>
<evidence type="ECO:0000259" key="3">
    <source>
        <dbReference type="PROSITE" id="PS50943"/>
    </source>
</evidence>
<keyword evidence="5" id="KW-1185">Reference proteome</keyword>
<dbReference type="CDD" id="cd00093">
    <property type="entry name" value="HTH_XRE"/>
    <property type="match status" value="1"/>
</dbReference>
<dbReference type="InterPro" id="IPR014710">
    <property type="entry name" value="RmlC-like_jellyroll"/>
</dbReference>
<name>A0A660C855_9PSEU</name>
<proteinExistence type="predicted"/>
<dbReference type="SUPFAM" id="SSF47413">
    <property type="entry name" value="lambda repressor-like DNA-binding domains"/>
    <property type="match status" value="1"/>
</dbReference>
<feature type="domain" description="HTH cro/C1-type" evidence="3">
    <location>
        <begin position="34"/>
        <end position="88"/>
    </location>
</feature>
<organism evidence="4 5">
    <name type="scientific">Prauserella rugosa</name>
    <dbReference type="NCBI Taxonomy" id="43354"/>
    <lineage>
        <taxon>Bacteria</taxon>
        <taxon>Bacillati</taxon>
        <taxon>Actinomycetota</taxon>
        <taxon>Actinomycetes</taxon>
        <taxon>Pseudonocardiales</taxon>
        <taxon>Pseudonocardiaceae</taxon>
        <taxon>Prauserella</taxon>
    </lineage>
</organism>
<dbReference type="EMBL" id="VLJV01000001">
    <property type="protein sequence ID" value="TWH19760.1"/>
    <property type="molecule type" value="Genomic_DNA"/>
</dbReference>
<dbReference type="PANTHER" id="PTHR46797:SF1">
    <property type="entry name" value="METHYLPHOSPHONATE SYNTHASE"/>
    <property type="match status" value="1"/>
</dbReference>
<dbReference type="InterPro" id="IPR050807">
    <property type="entry name" value="TransReg_Diox_bact_type"/>
</dbReference>
<sequence>MDDSADDDTTAATGETGDSGEGQTSPLAHISAALRRERGKAGLSLSELAKRAGVAKSTLSQLESGGGNPSIETLWALSVALDVPFAALVQPARPHVRLVRAGEGPRFSADRADYLATVLSTCPPNARRDLYLITAEPDSARESDPHMPGVVEHVVLSAGRALVGLADEPVELAPGDYIAYPGDLPHVFRALEPGTAAVLVSEHV</sequence>
<dbReference type="SUPFAM" id="SSF51182">
    <property type="entry name" value="RmlC-like cupins"/>
    <property type="match status" value="1"/>
</dbReference>
<dbReference type="GO" id="GO:0003677">
    <property type="term" value="F:DNA binding"/>
    <property type="evidence" value="ECO:0007669"/>
    <property type="project" value="UniProtKB-KW"/>
</dbReference>
<dbReference type="Pfam" id="PF01381">
    <property type="entry name" value="HTH_3"/>
    <property type="match status" value="1"/>
</dbReference>
<dbReference type="Gene3D" id="2.60.120.10">
    <property type="entry name" value="Jelly Rolls"/>
    <property type="match status" value="1"/>
</dbReference>
<protein>
    <submittedName>
        <fullName evidence="4">Helix-turn-helix protein</fullName>
    </submittedName>
</protein>
<comment type="caution">
    <text evidence="4">The sequence shown here is derived from an EMBL/GenBank/DDBJ whole genome shotgun (WGS) entry which is preliminary data.</text>
</comment>
<dbReference type="Gene3D" id="1.10.260.40">
    <property type="entry name" value="lambda repressor-like DNA-binding domains"/>
    <property type="match status" value="1"/>
</dbReference>
<evidence type="ECO:0000313" key="4">
    <source>
        <dbReference type="EMBL" id="TWH19760.1"/>
    </source>
</evidence>
<dbReference type="CDD" id="cd02209">
    <property type="entry name" value="cupin_XRE_C"/>
    <property type="match status" value="1"/>
</dbReference>
<keyword evidence="1" id="KW-0238">DNA-binding</keyword>
<dbReference type="InterPro" id="IPR001387">
    <property type="entry name" value="Cro/C1-type_HTH"/>
</dbReference>
<evidence type="ECO:0000313" key="5">
    <source>
        <dbReference type="Proteomes" id="UP000317303"/>
    </source>
</evidence>
<dbReference type="OrthoDB" id="5584941at2"/>
<dbReference type="SMART" id="SM00530">
    <property type="entry name" value="HTH_XRE"/>
    <property type="match status" value="1"/>
</dbReference>
<dbReference type="InterPro" id="IPR010982">
    <property type="entry name" value="Lambda_DNA-bd_dom_sf"/>
</dbReference>